<accession>A0A1U9Z1V7</accession>
<dbReference type="Proteomes" id="UP000191135">
    <property type="component" value="Chromosome"/>
</dbReference>
<dbReference type="Gene3D" id="3.40.1080.10">
    <property type="entry name" value="Glutaconate Coenzyme A-transferase"/>
    <property type="match status" value="1"/>
</dbReference>
<name>A0A1U9Z1V7_9HYPH</name>
<reference evidence="1 2" key="1">
    <citation type="submission" date="2017-03" db="EMBL/GenBank/DDBJ databases">
        <title>Foreign affairs: Plasmid Transfer between Roseobacters and Rhizobia.</title>
        <authorList>
            <person name="Bartling P."/>
            <person name="Bunk B."/>
            <person name="Overmann J."/>
            <person name="Brinkmann H."/>
            <person name="Petersen J."/>
        </authorList>
    </citation>
    <scope>NUCLEOTIDE SEQUENCE [LARGE SCALE GENOMIC DNA]</scope>
    <source>
        <strain evidence="1 2">MACL11</strain>
    </source>
</reference>
<dbReference type="GO" id="GO:0047569">
    <property type="term" value="F:3-oxoadipate CoA-transferase activity"/>
    <property type="evidence" value="ECO:0007669"/>
    <property type="project" value="UniProtKB-EC"/>
</dbReference>
<sequence length="47" mass="5069">MAKRKVTVAAKAIMLKHGAPFFHHADSFARVRGGHLELAVLVACQLA</sequence>
<protein>
    <submittedName>
        <fullName evidence="1">3-oxoadipate CoA-transferase subunit B</fullName>
        <ecNumber evidence="1">2.8.3.6</ecNumber>
    </submittedName>
</protein>
<evidence type="ECO:0000313" key="1">
    <source>
        <dbReference type="EMBL" id="AQZ51582.1"/>
    </source>
</evidence>
<dbReference type="EC" id="2.8.3.6" evidence="1"/>
<dbReference type="RefSeq" id="WP_155122087.1">
    <property type="nucleotide sequence ID" value="NZ_AQWH01000004.1"/>
</dbReference>
<gene>
    <name evidence="1" type="primary">pcaJ_1</name>
    <name evidence="1" type="ORF">Mame_02247</name>
</gene>
<evidence type="ECO:0000313" key="2">
    <source>
        <dbReference type="Proteomes" id="UP000191135"/>
    </source>
</evidence>
<dbReference type="AlphaFoldDB" id="A0A1U9Z1V7"/>
<dbReference type="EMBL" id="CP020330">
    <property type="protein sequence ID" value="AQZ51582.1"/>
    <property type="molecule type" value="Genomic_DNA"/>
</dbReference>
<keyword evidence="2" id="KW-1185">Reference proteome</keyword>
<dbReference type="KEGG" id="mmed:Mame_02247"/>
<organism evidence="1 2">
    <name type="scientific">Martelella mediterranea DSM 17316</name>
    <dbReference type="NCBI Taxonomy" id="1122214"/>
    <lineage>
        <taxon>Bacteria</taxon>
        <taxon>Pseudomonadati</taxon>
        <taxon>Pseudomonadota</taxon>
        <taxon>Alphaproteobacteria</taxon>
        <taxon>Hyphomicrobiales</taxon>
        <taxon>Aurantimonadaceae</taxon>
        <taxon>Martelella</taxon>
    </lineage>
</organism>
<dbReference type="STRING" id="1122214.Mame_02247"/>
<proteinExistence type="predicted"/>
<keyword evidence="1" id="KW-0808">Transferase</keyword>